<reference evidence="3" key="1">
    <citation type="submission" date="2023-07" db="EMBL/GenBank/DDBJ databases">
        <authorList>
            <consortium name="AG Swart"/>
            <person name="Singh M."/>
            <person name="Singh A."/>
            <person name="Seah K."/>
            <person name="Emmerich C."/>
        </authorList>
    </citation>
    <scope>NUCLEOTIDE SEQUENCE</scope>
    <source>
        <strain evidence="3">DP1</strain>
    </source>
</reference>
<gene>
    <name evidence="3" type="ORF">ECRASSUSDP1_LOCUS17375</name>
</gene>
<accession>A0AAD1XNR5</accession>
<evidence type="ECO:0000313" key="3">
    <source>
        <dbReference type="EMBL" id="CAI2376007.1"/>
    </source>
</evidence>
<organism evidence="3 4">
    <name type="scientific">Euplotes crassus</name>
    <dbReference type="NCBI Taxonomy" id="5936"/>
    <lineage>
        <taxon>Eukaryota</taxon>
        <taxon>Sar</taxon>
        <taxon>Alveolata</taxon>
        <taxon>Ciliophora</taxon>
        <taxon>Intramacronucleata</taxon>
        <taxon>Spirotrichea</taxon>
        <taxon>Hypotrichia</taxon>
        <taxon>Euplotida</taxon>
        <taxon>Euplotidae</taxon>
        <taxon>Moneuplotes</taxon>
    </lineage>
</organism>
<protein>
    <recommendedName>
        <fullName evidence="5">BZIP domain-containing protein</fullName>
    </recommendedName>
</protein>
<evidence type="ECO:0000313" key="4">
    <source>
        <dbReference type="Proteomes" id="UP001295684"/>
    </source>
</evidence>
<evidence type="ECO:0000256" key="2">
    <source>
        <dbReference type="SAM" id="MobiDB-lite"/>
    </source>
</evidence>
<evidence type="ECO:0008006" key="5">
    <source>
        <dbReference type="Google" id="ProtNLM"/>
    </source>
</evidence>
<dbReference type="Gene3D" id="1.20.5.170">
    <property type="match status" value="1"/>
</dbReference>
<dbReference type="Proteomes" id="UP001295684">
    <property type="component" value="Unassembled WGS sequence"/>
</dbReference>
<keyword evidence="1" id="KW-0175">Coiled coil</keyword>
<name>A0AAD1XNR5_EUPCR</name>
<feature type="coiled-coil region" evidence="1">
    <location>
        <begin position="26"/>
        <end position="67"/>
    </location>
</feature>
<proteinExistence type="predicted"/>
<sequence>MSKSLIKPKSNKERSRAHRQRKKKFIEEKLAQVETLEQKVELLTKENEELKQEIKRLKAKGEYAKDNKRDTLKEYEDYLYNKVFKKLQNNPEQVRYTELEQSLSRIHDWSDDRIEVVKKAFRDILDNITSLQTKCHQACNINMPINKFIQKQSSKKRLKKYYSKSSHLEPTQDFYAGIQYSDNVVDFIKRNAKFCNNYMRQIKKIANTLVKQRNKLLNLYQDHRVVMEDSDFNETFSKEDFINAFKIVDKLQNTEFLKPHFLFNIPKKTHSNLKYEDGELTE</sequence>
<evidence type="ECO:0000256" key="1">
    <source>
        <dbReference type="SAM" id="Coils"/>
    </source>
</evidence>
<dbReference type="AlphaFoldDB" id="A0AAD1XNR5"/>
<keyword evidence="4" id="KW-1185">Reference proteome</keyword>
<dbReference type="EMBL" id="CAMPGE010017536">
    <property type="protein sequence ID" value="CAI2376007.1"/>
    <property type="molecule type" value="Genomic_DNA"/>
</dbReference>
<comment type="caution">
    <text evidence="3">The sequence shown here is derived from an EMBL/GenBank/DDBJ whole genome shotgun (WGS) entry which is preliminary data.</text>
</comment>
<feature type="region of interest" description="Disordered" evidence="2">
    <location>
        <begin position="1"/>
        <end position="22"/>
    </location>
</feature>